<keyword evidence="9" id="KW-0175">Coiled coil</keyword>
<keyword evidence="2 7" id="KW-0489">Methyltransferase</keyword>
<dbReference type="RefSeq" id="WP_198477301.1">
    <property type="nucleotide sequence ID" value="NZ_JADGMQ010000010.1"/>
</dbReference>
<evidence type="ECO:0000256" key="5">
    <source>
        <dbReference type="ARBA" id="ARBA00022747"/>
    </source>
</evidence>
<evidence type="ECO:0000256" key="4">
    <source>
        <dbReference type="ARBA" id="ARBA00022691"/>
    </source>
</evidence>
<dbReference type="InterPro" id="IPR029063">
    <property type="entry name" value="SAM-dependent_MTases_sf"/>
</dbReference>
<name>A0ABS0SF05_9HYPH</name>
<evidence type="ECO:0000256" key="8">
    <source>
        <dbReference type="RuleBase" id="RU000416"/>
    </source>
</evidence>
<dbReference type="Gene3D" id="3.40.50.150">
    <property type="entry name" value="Vaccinia Virus protein VP39"/>
    <property type="match status" value="1"/>
</dbReference>
<reference evidence="10 11" key="1">
    <citation type="submission" date="2020-10" db="EMBL/GenBank/DDBJ databases">
        <title>Aquamicrobium zhengzhouensis sp. nov., a exopolysaccharide producing bacterium isolated from farmland soil.</title>
        <authorList>
            <person name="Wang X."/>
        </authorList>
    </citation>
    <scope>NUCLEOTIDE SEQUENCE [LARGE SCALE GENOMIC DNA]</scope>
    <source>
        <strain evidence="11">cd-1</strain>
    </source>
</reference>
<protein>
    <recommendedName>
        <fullName evidence="1">DNA (cytosine-5-)-methyltransferase</fullName>
        <ecNumber evidence="1">2.1.1.37</ecNumber>
    </recommendedName>
</protein>
<comment type="similarity">
    <text evidence="7 8">Belongs to the class I-like SAM-binding methyltransferase superfamily. C5-methyltransferase family.</text>
</comment>
<evidence type="ECO:0000256" key="6">
    <source>
        <dbReference type="ARBA" id="ARBA00047422"/>
    </source>
</evidence>
<dbReference type="PANTHER" id="PTHR10629:SF52">
    <property type="entry name" value="DNA (CYTOSINE-5)-METHYLTRANSFERASE 1"/>
    <property type="match status" value="1"/>
</dbReference>
<evidence type="ECO:0000256" key="9">
    <source>
        <dbReference type="SAM" id="Coils"/>
    </source>
</evidence>
<dbReference type="PROSITE" id="PS51679">
    <property type="entry name" value="SAM_MT_C5"/>
    <property type="match status" value="1"/>
</dbReference>
<evidence type="ECO:0000256" key="7">
    <source>
        <dbReference type="PROSITE-ProRule" id="PRU01016"/>
    </source>
</evidence>
<dbReference type="InterPro" id="IPR001525">
    <property type="entry name" value="C5_MeTfrase"/>
</dbReference>
<dbReference type="NCBIfam" id="TIGR00675">
    <property type="entry name" value="dcm"/>
    <property type="match status" value="1"/>
</dbReference>
<dbReference type="PRINTS" id="PR00105">
    <property type="entry name" value="C5METTRFRASE"/>
</dbReference>
<dbReference type="EMBL" id="JADGMQ010000010">
    <property type="protein sequence ID" value="MBI1621811.1"/>
    <property type="molecule type" value="Genomic_DNA"/>
</dbReference>
<dbReference type="Pfam" id="PF00145">
    <property type="entry name" value="DNA_methylase"/>
    <property type="match status" value="1"/>
</dbReference>
<evidence type="ECO:0000313" key="11">
    <source>
        <dbReference type="Proteomes" id="UP000601789"/>
    </source>
</evidence>
<keyword evidence="4 7" id="KW-0949">S-adenosyl-L-methionine</keyword>
<evidence type="ECO:0000313" key="10">
    <source>
        <dbReference type="EMBL" id="MBI1621811.1"/>
    </source>
</evidence>
<dbReference type="PANTHER" id="PTHR10629">
    <property type="entry name" value="CYTOSINE-SPECIFIC METHYLTRANSFERASE"/>
    <property type="match status" value="1"/>
</dbReference>
<gene>
    <name evidence="10" type="primary">dcm</name>
    <name evidence="10" type="ORF">IOD40_14205</name>
</gene>
<dbReference type="Gene3D" id="3.90.120.10">
    <property type="entry name" value="DNA Methylase, subunit A, domain 2"/>
    <property type="match status" value="1"/>
</dbReference>
<dbReference type="InterPro" id="IPR050390">
    <property type="entry name" value="C5-Methyltransferase"/>
</dbReference>
<organism evidence="10 11">
    <name type="scientific">Aquamicrobium zhengzhouense</name>
    <dbReference type="NCBI Taxonomy" id="2781738"/>
    <lineage>
        <taxon>Bacteria</taxon>
        <taxon>Pseudomonadati</taxon>
        <taxon>Pseudomonadota</taxon>
        <taxon>Alphaproteobacteria</taxon>
        <taxon>Hyphomicrobiales</taxon>
        <taxon>Phyllobacteriaceae</taxon>
        <taxon>Aquamicrobium</taxon>
    </lineage>
</organism>
<dbReference type="EC" id="2.1.1.37" evidence="1"/>
<dbReference type="SUPFAM" id="SSF53335">
    <property type="entry name" value="S-adenosyl-L-methionine-dependent methyltransferases"/>
    <property type="match status" value="1"/>
</dbReference>
<accession>A0ABS0SF05</accession>
<dbReference type="Proteomes" id="UP000601789">
    <property type="component" value="Unassembled WGS sequence"/>
</dbReference>
<sequence>MIAALHKTTPEARREAIGQLEAGKSISRKSLVQLELKDKEVAAREQLKKRNRLLAAQITRRAQAELASYRAELNEYVEELIDFHEIDQLEDALLDLKILALSARAEQLLSQFHELFGSEHVEFEEWFFDYSNSNSIRLAKAKVALERLSARDFADEKLINLATDRYIEADLIKKVAWLSGADITRLKESIDARRDDDQDDWRGGGQRKREPLTSLEICAGAGGQAIGLHAAGFRPLGVFEKNKHATATLKKNFTFGPLFTRDIKGFNFDRYRDHVDLIAGGVPCQPHSTLGSKKGGDDKRDLFREAVEIVQVVRPRAFMFENVSGFSDSPNSAYRAELFSAFQSAGYDVQAFPIAGADYGLGQNRPRVVVIGFRDGLMSRFRMPTGLQGGRKTLGEALLPMMAENGWKGAEAWAKRANKPSPTLVGGSDSGIKGFSSKKQLPQWAKLGMDGESLAAEAPAADAPLDHIPKLTLEMGAHLQGFPREWEFCGSDRQKRRQIANAFPPIMARAVGVAIYNVLAEADLDIEEELKSELIDYPRGNDRASYRTTLPAQELELPAGEVRDPDAFAFWKKFRERRGIMEEPKPTGVRRKKKAAAV</sequence>
<comment type="catalytic activity">
    <reaction evidence="6">
        <text>a 2'-deoxycytidine in DNA + S-adenosyl-L-methionine = a 5-methyl-2'-deoxycytidine in DNA + S-adenosyl-L-homocysteine + H(+)</text>
        <dbReference type="Rhea" id="RHEA:13681"/>
        <dbReference type="Rhea" id="RHEA-COMP:11369"/>
        <dbReference type="Rhea" id="RHEA-COMP:11370"/>
        <dbReference type="ChEBI" id="CHEBI:15378"/>
        <dbReference type="ChEBI" id="CHEBI:57856"/>
        <dbReference type="ChEBI" id="CHEBI:59789"/>
        <dbReference type="ChEBI" id="CHEBI:85452"/>
        <dbReference type="ChEBI" id="CHEBI:85454"/>
        <dbReference type="EC" id="2.1.1.37"/>
    </reaction>
</comment>
<keyword evidence="3 7" id="KW-0808">Transferase</keyword>
<keyword evidence="5" id="KW-0680">Restriction system</keyword>
<evidence type="ECO:0000256" key="2">
    <source>
        <dbReference type="ARBA" id="ARBA00022603"/>
    </source>
</evidence>
<proteinExistence type="inferred from homology"/>
<keyword evidence="11" id="KW-1185">Reference proteome</keyword>
<evidence type="ECO:0000256" key="3">
    <source>
        <dbReference type="ARBA" id="ARBA00022679"/>
    </source>
</evidence>
<feature type="active site" evidence="7">
    <location>
        <position position="284"/>
    </location>
</feature>
<dbReference type="GO" id="GO:0032259">
    <property type="term" value="P:methylation"/>
    <property type="evidence" value="ECO:0007669"/>
    <property type="project" value="UniProtKB-KW"/>
</dbReference>
<dbReference type="GO" id="GO:0003886">
    <property type="term" value="F:DNA (cytosine-5-)-methyltransferase activity"/>
    <property type="evidence" value="ECO:0007669"/>
    <property type="project" value="UniProtKB-EC"/>
</dbReference>
<comment type="caution">
    <text evidence="10">The sequence shown here is derived from an EMBL/GenBank/DDBJ whole genome shotgun (WGS) entry which is preliminary data.</text>
</comment>
<evidence type="ECO:0000256" key="1">
    <source>
        <dbReference type="ARBA" id="ARBA00011975"/>
    </source>
</evidence>
<feature type="coiled-coil region" evidence="9">
    <location>
        <begin position="59"/>
        <end position="106"/>
    </location>
</feature>